<name>A0ABM8N9I6_9BURK</name>
<evidence type="ECO:0000259" key="8">
    <source>
        <dbReference type="Pfam" id="PF04542"/>
    </source>
</evidence>
<feature type="region of interest" description="Disordered" evidence="7">
    <location>
        <begin position="188"/>
        <end position="324"/>
    </location>
</feature>
<evidence type="ECO:0000259" key="9">
    <source>
        <dbReference type="Pfam" id="PF08281"/>
    </source>
</evidence>
<accession>A0ABM8N9I6</accession>
<dbReference type="RefSeq" id="WP_201640543.1">
    <property type="nucleotide sequence ID" value="NZ_CAJHCP010000001.1"/>
</dbReference>
<dbReference type="InterPro" id="IPR013324">
    <property type="entry name" value="RNA_pol_sigma_r3/r4-like"/>
</dbReference>
<dbReference type="InterPro" id="IPR036388">
    <property type="entry name" value="WH-like_DNA-bd_sf"/>
</dbReference>
<comment type="similarity">
    <text evidence="1 6">Belongs to the sigma-70 factor family. ECF subfamily.</text>
</comment>
<dbReference type="PANTHER" id="PTHR43133">
    <property type="entry name" value="RNA POLYMERASE ECF-TYPE SIGMA FACTO"/>
    <property type="match status" value="1"/>
</dbReference>
<dbReference type="InterPro" id="IPR013325">
    <property type="entry name" value="RNA_pol_sigma_r2"/>
</dbReference>
<dbReference type="PROSITE" id="PS01063">
    <property type="entry name" value="SIGMA70_ECF"/>
    <property type="match status" value="1"/>
</dbReference>
<keyword evidence="5 6" id="KW-0804">Transcription</keyword>
<reference evidence="10 11" key="1">
    <citation type="submission" date="2020-10" db="EMBL/GenBank/DDBJ databases">
        <authorList>
            <person name="Peeters C."/>
        </authorList>
    </citation>
    <scope>NUCLEOTIDE SEQUENCE [LARGE SCALE GENOMIC DNA]</scope>
    <source>
        <strain evidence="10 11">LMG 28140</strain>
    </source>
</reference>
<evidence type="ECO:0000256" key="3">
    <source>
        <dbReference type="ARBA" id="ARBA00023082"/>
    </source>
</evidence>
<protein>
    <recommendedName>
        <fullName evidence="6">RNA polymerase sigma factor</fullName>
    </recommendedName>
</protein>
<feature type="domain" description="RNA polymerase sigma-70 region 2" evidence="8">
    <location>
        <begin position="30"/>
        <end position="92"/>
    </location>
</feature>
<dbReference type="SUPFAM" id="SSF88659">
    <property type="entry name" value="Sigma3 and sigma4 domains of RNA polymerase sigma factors"/>
    <property type="match status" value="1"/>
</dbReference>
<evidence type="ECO:0000313" key="11">
    <source>
        <dbReference type="Proteomes" id="UP000598032"/>
    </source>
</evidence>
<evidence type="ECO:0000313" key="10">
    <source>
        <dbReference type="EMBL" id="CAD6509908.1"/>
    </source>
</evidence>
<feature type="compositionally biased region" description="Polar residues" evidence="7">
    <location>
        <begin position="315"/>
        <end position="324"/>
    </location>
</feature>
<dbReference type="SUPFAM" id="SSF88946">
    <property type="entry name" value="Sigma2 domain of RNA polymerase sigma factors"/>
    <property type="match status" value="1"/>
</dbReference>
<keyword evidence="2 6" id="KW-0805">Transcription regulation</keyword>
<evidence type="ECO:0000256" key="5">
    <source>
        <dbReference type="ARBA" id="ARBA00023163"/>
    </source>
</evidence>
<dbReference type="InterPro" id="IPR000838">
    <property type="entry name" value="RNA_pol_sigma70_ECF_CS"/>
</dbReference>
<feature type="compositionally biased region" description="Polar residues" evidence="7">
    <location>
        <begin position="283"/>
        <end position="294"/>
    </location>
</feature>
<evidence type="ECO:0000256" key="7">
    <source>
        <dbReference type="SAM" id="MobiDB-lite"/>
    </source>
</evidence>
<dbReference type="InterPro" id="IPR039425">
    <property type="entry name" value="RNA_pol_sigma-70-like"/>
</dbReference>
<feature type="domain" description="RNA polymerase sigma factor 70 region 4 type 2" evidence="9">
    <location>
        <begin position="131"/>
        <end position="182"/>
    </location>
</feature>
<evidence type="ECO:0000256" key="2">
    <source>
        <dbReference type="ARBA" id="ARBA00023015"/>
    </source>
</evidence>
<evidence type="ECO:0000256" key="1">
    <source>
        <dbReference type="ARBA" id="ARBA00010641"/>
    </source>
</evidence>
<keyword evidence="11" id="KW-1185">Reference proteome</keyword>
<dbReference type="PANTHER" id="PTHR43133:SF51">
    <property type="entry name" value="RNA POLYMERASE SIGMA FACTOR"/>
    <property type="match status" value="1"/>
</dbReference>
<evidence type="ECO:0000256" key="4">
    <source>
        <dbReference type="ARBA" id="ARBA00023125"/>
    </source>
</evidence>
<organism evidence="10 11">
    <name type="scientific">Paraburkholderia metrosideri</name>
    <dbReference type="NCBI Taxonomy" id="580937"/>
    <lineage>
        <taxon>Bacteria</taxon>
        <taxon>Pseudomonadati</taxon>
        <taxon>Pseudomonadota</taxon>
        <taxon>Betaproteobacteria</taxon>
        <taxon>Burkholderiales</taxon>
        <taxon>Burkholderiaceae</taxon>
        <taxon>Paraburkholderia</taxon>
    </lineage>
</organism>
<dbReference type="NCBIfam" id="NF009185">
    <property type="entry name" value="PRK12533.1"/>
    <property type="match status" value="1"/>
</dbReference>
<dbReference type="InterPro" id="IPR014284">
    <property type="entry name" value="RNA_pol_sigma-70_dom"/>
</dbReference>
<keyword evidence="4 6" id="KW-0238">DNA-binding</keyword>
<dbReference type="CDD" id="cd06171">
    <property type="entry name" value="Sigma70_r4"/>
    <property type="match status" value="1"/>
</dbReference>
<keyword evidence="3 6" id="KW-0731">Sigma factor</keyword>
<dbReference type="Pfam" id="PF08281">
    <property type="entry name" value="Sigma70_r4_2"/>
    <property type="match status" value="1"/>
</dbReference>
<comment type="caution">
    <text evidence="10">The sequence shown here is derived from an EMBL/GenBank/DDBJ whole genome shotgun (WGS) entry which is preliminary data.</text>
</comment>
<proteinExistence type="inferred from homology"/>
<dbReference type="EMBL" id="CAJHCP010000001">
    <property type="protein sequence ID" value="CAD6509908.1"/>
    <property type="molecule type" value="Genomic_DNA"/>
</dbReference>
<dbReference type="InterPro" id="IPR007627">
    <property type="entry name" value="RNA_pol_sigma70_r2"/>
</dbReference>
<dbReference type="NCBIfam" id="TIGR02937">
    <property type="entry name" value="sigma70-ECF"/>
    <property type="match status" value="1"/>
</dbReference>
<evidence type="ECO:0000256" key="6">
    <source>
        <dbReference type="RuleBase" id="RU000716"/>
    </source>
</evidence>
<gene>
    <name evidence="10" type="ORF">LMG28140_00300</name>
</gene>
<sequence length="324" mass="34680">MVQTETDAVARERGDTDAARSRRFQQLALPHLDAAYNLARWLCGNPSDADDVVQEAFLRAFRFFDTFRGDTARPWLLAIVRRTWYTEWRRRAPSHDMLEFDDTMDDATFDGWSAGGDDPQTLLIRDEDTKLVHEALAQLPVEYREVLILRELEEMGYREIAVVADLPIGTVMSRLARGRRKLADVLMKKQGAKPSSAGTSACKVRMPAGGAASQSARQEDSDDPASSGSPEPPQHLARPDQSAQSMGRPPDSSGSAHPGTGSQAAPQRADGRAADGPAAASVTGKSGTAATATVTPLRASANGRPLNSPGASAAGSAQETPDGL</sequence>
<dbReference type="Proteomes" id="UP000598032">
    <property type="component" value="Unassembled WGS sequence"/>
</dbReference>
<dbReference type="InterPro" id="IPR013249">
    <property type="entry name" value="RNA_pol_sigma70_r4_t2"/>
</dbReference>
<feature type="compositionally biased region" description="Polar residues" evidence="7">
    <location>
        <begin position="252"/>
        <end position="265"/>
    </location>
</feature>
<dbReference type="Gene3D" id="1.10.1740.10">
    <property type="match status" value="1"/>
</dbReference>
<dbReference type="Pfam" id="PF04542">
    <property type="entry name" value="Sigma70_r2"/>
    <property type="match status" value="1"/>
</dbReference>
<dbReference type="Gene3D" id="1.10.10.10">
    <property type="entry name" value="Winged helix-like DNA-binding domain superfamily/Winged helix DNA-binding domain"/>
    <property type="match status" value="1"/>
</dbReference>